<evidence type="ECO:0000256" key="1">
    <source>
        <dbReference type="ARBA" id="ARBA00022747"/>
    </source>
</evidence>
<dbReference type="GO" id="GO:0009307">
    <property type="term" value="P:DNA restriction-modification system"/>
    <property type="evidence" value="ECO:0007669"/>
    <property type="project" value="UniProtKB-KW"/>
</dbReference>
<dbReference type="PANTHER" id="PTHR43140:SF1">
    <property type="entry name" value="TYPE I RESTRICTION ENZYME ECOKI SPECIFICITY SUBUNIT"/>
    <property type="match status" value="1"/>
</dbReference>
<sequence>MTAAQWRNLPLKRVAEIMPSNVDKHSVEGEIPVRLCNYVDVYNNDRIDDSIDFMSATASEAQVARFTLKAQDVLVTKDSEEPSDIGIPAYVPQDMPGVVCGYHLAVLRPDLRRVHGGFLSWALQSAEVQAYYETAATGISRYALGISDLGMTPLHLPELREQTRIANFLDEKTARIDALIGEKQRLDALLGEYRSSLISSAVTGQVDVSAETMVPKTEKWDEPITDCQLKHLASMKSGESISSDEIIQDGPYPVRDGPQFLDTSLGDYLPLQ</sequence>
<gene>
    <name evidence="3" type="ORF">C4900_05150</name>
</gene>
<dbReference type="CDD" id="cd16961">
    <property type="entry name" value="RMtype1_S_TRD-CR_like"/>
    <property type="match status" value="1"/>
</dbReference>
<evidence type="ECO:0000256" key="2">
    <source>
        <dbReference type="ARBA" id="ARBA00023125"/>
    </source>
</evidence>
<keyword evidence="2" id="KW-0238">DNA-binding</keyword>
<dbReference type="GO" id="GO:0003677">
    <property type="term" value="F:DNA binding"/>
    <property type="evidence" value="ECO:0007669"/>
    <property type="project" value="UniProtKB-KW"/>
</dbReference>
<dbReference type="RefSeq" id="WP_114282503.1">
    <property type="nucleotide sequence ID" value="NZ_PSYR01000001.1"/>
</dbReference>
<reference evidence="3 4" key="1">
    <citation type="submission" date="2018-02" db="EMBL/GenBank/DDBJ databases">
        <title>Insights into the biology of acidophilic members of the Acidiferrobacteraceae family derived from comparative genomic analyses.</title>
        <authorList>
            <person name="Issotta F."/>
            <person name="Thyssen C."/>
            <person name="Mena C."/>
            <person name="Moya A."/>
            <person name="Bellenberg S."/>
            <person name="Sproer C."/>
            <person name="Covarrubias P.C."/>
            <person name="Sand W."/>
            <person name="Quatrini R."/>
            <person name="Vera M."/>
        </authorList>
    </citation>
    <scope>NUCLEOTIDE SEQUENCE [LARGE SCALE GENOMIC DNA]</scope>
    <source>
        <strain evidence="4">m-1</strain>
    </source>
</reference>
<dbReference type="PANTHER" id="PTHR43140">
    <property type="entry name" value="TYPE-1 RESTRICTION ENZYME ECOKI SPECIFICITY PROTEIN"/>
    <property type="match status" value="1"/>
</dbReference>
<organism evidence="3 4">
    <name type="scientific">Acidiferrobacter thiooxydans</name>
    <dbReference type="NCBI Taxonomy" id="163359"/>
    <lineage>
        <taxon>Bacteria</taxon>
        <taxon>Pseudomonadati</taxon>
        <taxon>Pseudomonadota</taxon>
        <taxon>Gammaproteobacteria</taxon>
        <taxon>Acidiferrobacterales</taxon>
        <taxon>Acidiferrobacteraceae</taxon>
        <taxon>Acidiferrobacter</taxon>
    </lineage>
</organism>
<evidence type="ECO:0000313" key="3">
    <source>
        <dbReference type="EMBL" id="RCN59113.1"/>
    </source>
</evidence>
<dbReference type="Gene3D" id="3.90.220.20">
    <property type="entry name" value="DNA methylase specificity domains"/>
    <property type="match status" value="1"/>
</dbReference>
<dbReference type="EMBL" id="PSYR01000001">
    <property type="protein sequence ID" value="RCN59113.1"/>
    <property type="molecule type" value="Genomic_DNA"/>
</dbReference>
<dbReference type="OrthoDB" id="9798929at2"/>
<comment type="caution">
    <text evidence="3">The sequence shown here is derived from an EMBL/GenBank/DDBJ whole genome shotgun (WGS) entry which is preliminary data.</text>
</comment>
<proteinExistence type="predicted"/>
<protein>
    <recommendedName>
        <fullName evidence="5">Type I restriction modification DNA specificity domain-containing protein</fullName>
    </recommendedName>
</protein>
<dbReference type="InterPro" id="IPR051212">
    <property type="entry name" value="Type-I_RE_S_subunit"/>
</dbReference>
<accession>A0A368HID7</accession>
<keyword evidence="1" id="KW-0680">Restriction system</keyword>
<dbReference type="InterPro" id="IPR044946">
    <property type="entry name" value="Restrct_endonuc_typeI_TRD_sf"/>
</dbReference>
<keyword evidence="4" id="KW-1185">Reference proteome</keyword>
<dbReference type="SUPFAM" id="SSF116734">
    <property type="entry name" value="DNA methylase specificity domain"/>
    <property type="match status" value="1"/>
</dbReference>
<evidence type="ECO:0000313" key="4">
    <source>
        <dbReference type="Proteomes" id="UP000253250"/>
    </source>
</evidence>
<evidence type="ECO:0008006" key="5">
    <source>
        <dbReference type="Google" id="ProtNLM"/>
    </source>
</evidence>
<dbReference type="Proteomes" id="UP000253250">
    <property type="component" value="Unassembled WGS sequence"/>
</dbReference>
<name>A0A368HID7_9GAMM</name>
<dbReference type="AlphaFoldDB" id="A0A368HID7"/>